<evidence type="ECO:0000256" key="1">
    <source>
        <dbReference type="ARBA" id="ARBA00004496"/>
    </source>
</evidence>
<dbReference type="GO" id="GO:0005737">
    <property type="term" value="C:cytoplasm"/>
    <property type="evidence" value="ECO:0007669"/>
    <property type="project" value="UniProtKB-SubCell"/>
</dbReference>
<dbReference type="GO" id="GO:0071555">
    <property type="term" value="P:cell wall organization"/>
    <property type="evidence" value="ECO:0007669"/>
    <property type="project" value="UniProtKB-KW"/>
</dbReference>
<keyword evidence="7 8" id="KW-0132">Cell division</keyword>
<dbReference type="Pfam" id="PF08245">
    <property type="entry name" value="Mur_ligase_M"/>
    <property type="match status" value="1"/>
</dbReference>
<keyword evidence="7 8" id="KW-0961">Cell wall biogenesis/degradation</keyword>
<dbReference type="Gene3D" id="3.40.1190.10">
    <property type="entry name" value="Mur-like, catalytic domain"/>
    <property type="match status" value="1"/>
</dbReference>
<comment type="subcellular location">
    <subcellularLocation>
        <location evidence="1 7 8">Cytoplasm</location>
    </subcellularLocation>
</comment>
<comment type="function">
    <text evidence="7 8">Cell wall formation. Catalyzes the addition of glutamate to the nucleotide precursor UDP-N-acetylmuramoyl-L-alanine (UMA).</text>
</comment>
<keyword evidence="5 7" id="KW-0547">Nucleotide-binding</keyword>
<dbReference type="Pfam" id="PF21799">
    <property type="entry name" value="MurD-like_N"/>
    <property type="match status" value="1"/>
</dbReference>
<dbReference type="EMBL" id="CP005990">
    <property type="protein sequence ID" value="AGY92489.1"/>
    <property type="molecule type" value="Genomic_DNA"/>
</dbReference>
<dbReference type="GO" id="GO:0008764">
    <property type="term" value="F:UDP-N-acetylmuramoylalanine-D-glutamate ligase activity"/>
    <property type="evidence" value="ECO:0007669"/>
    <property type="project" value="UniProtKB-UniRule"/>
</dbReference>
<keyword evidence="3 7" id="KW-0963">Cytoplasm</keyword>
<evidence type="ECO:0000256" key="3">
    <source>
        <dbReference type="ARBA" id="ARBA00022490"/>
    </source>
</evidence>
<dbReference type="Proteomes" id="UP000017640">
    <property type="component" value="Chromosome"/>
</dbReference>
<dbReference type="InterPro" id="IPR036565">
    <property type="entry name" value="Mur-like_cat_sf"/>
</dbReference>
<dbReference type="InterPro" id="IPR004101">
    <property type="entry name" value="Mur_ligase_C"/>
</dbReference>
<feature type="binding site" evidence="7">
    <location>
        <begin position="115"/>
        <end position="121"/>
    </location>
    <ligand>
        <name>ATP</name>
        <dbReference type="ChEBI" id="CHEBI:30616"/>
    </ligand>
</feature>
<keyword evidence="6 7" id="KW-0067">ATP-binding</keyword>
<dbReference type="EC" id="6.3.2.9" evidence="7 8"/>
<evidence type="ECO:0000259" key="10">
    <source>
        <dbReference type="Pfam" id="PF08245"/>
    </source>
</evidence>
<sequence>METGLEWDRMIVGLGESGHAAACHLAAAGERVAVLDTRAHPPRADDLQARFPAVPVISGDLDDRLLASAGEIVLSPGVDPRHPALAAARQRGQPIIGEIELFARAVTAPVVAITGSNGKTTVTRMVAAMAAQAGVNIAAGGNLGPPALTLLEHHPDTECFVVELSSFQLETTRSLRPRVAAVLNISPDHLDRYDAMEDYAAAKARLFIGAHHAVINADDPWVRGMAPTGATLSRFTNDPDTVADWRLERRDGEEWLTGNGEAVLRRDALALLGRHNALNALAALAIGDAAGFDRAAMCEALRRFRPLAHRTESLGWRSGRLWVNDSKATNVASAIAAVRGMDVPLVLLAGGAAKGQRFEPLADALNGVARGAVVYGRDARVIADALDGTLPVETVSDLDAAMTAARRLSQRGDAVLLSPACASLDQFRDYRARGDFFRQRVEAMVDG</sequence>
<dbReference type="SUPFAM" id="SSF53244">
    <property type="entry name" value="MurD-like peptide ligases, peptide-binding domain"/>
    <property type="match status" value="1"/>
</dbReference>
<reference evidence="11 12" key="1">
    <citation type="journal article" date="2013" name="BMC Genomics">
        <title>Genomes of "Spiribacter", a streamlined, successful halophilic bacterium.</title>
        <authorList>
            <person name="Lopez-Perez M."/>
            <person name="Ghai R."/>
            <person name="Leon M.J."/>
            <person name="Rodriguez-Olmos A."/>
            <person name="Copa-Patino J.L."/>
            <person name="Soliveri J."/>
            <person name="Sanchez-Porro C."/>
            <person name="Ventosa A."/>
            <person name="Rodriguez-Valera F."/>
        </authorList>
    </citation>
    <scope>NUCLEOTIDE SEQUENCE [LARGE SCALE GENOMIC DNA]</scope>
    <source>
        <strain evidence="11 12">UAH-SP71</strain>
    </source>
</reference>
<keyword evidence="7 8" id="KW-0573">Peptidoglycan synthesis</keyword>
<dbReference type="GO" id="GO:0008360">
    <property type="term" value="P:regulation of cell shape"/>
    <property type="evidence" value="ECO:0007669"/>
    <property type="project" value="UniProtKB-KW"/>
</dbReference>
<comment type="catalytic activity">
    <reaction evidence="7 8">
        <text>UDP-N-acetyl-alpha-D-muramoyl-L-alanine + D-glutamate + ATP = UDP-N-acetyl-alpha-D-muramoyl-L-alanyl-D-glutamate + ADP + phosphate + H(+)</text>
        <dbReference type="Rhea" id="RHEA:16429"/>
        <dbReference type="ChEBI" id="CHEBI:15378"/>
        <dbReference type="ChEBI" id="CHEBI:29986"/>
        <dbReference type="ChEBI" id="CHEBI:30616"/>
        <dbReference type="ChEBI" id="CHEBI:43474"/>
        <dbReference type="ChEBI" id="CHEBI:83898"/>
        <dbReference type="ChEBI" id="CHEBI:83900"/>
        <dbReference type="ChEBI" id="CHEBI:456216"/>
        <dbReference type="EC" id="6.3.2.9"/>
    </reaction>
</comment>
<evidence type="ECO:0000256" key="5">
    <source>
        <dbReference type="ARBA" id="ARBA00022741"/>
    </source>
</evidence>
<dbReference type="GO" id="GO:0051301">
    <property type="term" value="P:cell division"/>
    <property type="evidence" value="ECO:0007669"/>
    <property type="project" value="UniProtKB-KW"/>
</dbReference>
<evidence type="ECO:0000256" key="8">
    <source>
        <dbReference type="RuleBase" id="RU003664"/>
    </source>
</evidence>
<dbReference type="KEGG" id="spiu:SPICUR_07645"/>
<evidence type="ECO:0000313" key="12">
    <source>
        <dbReference type="Proteomes" id="UP000017640"/>
    </source>
</evidence>
<feature type="domain" description="Mur ligase central" evidence="10">
    <location>
        <begin position="113"/>
        <end position="286"/>
    </location>
</feature>
<dbReference type="eggNOG" id="COG0771">
    <property type="taxonomic scope" value="Bacteria"/>
</dbReference>
<dbReference type="SUPFAM" id="SSF51984">
    <property type="entry name" value="MurCD N-terminal domain"/>
    <property type="match status" value="1"/>
</dbReference>
<dbReference type="NCBIfam" id="TIGR01087">
    <property type="entry name" value="murD"/>
    <property type="match status" value="1"/>
</dbReference>
<keyword evidence="4 7" id="KW-0436">Ligase</keyword>
<evidence type="ECO:0000256" key="2">
    <source>
        <dbReference type="ARBA" id="ARBA00004752"/>
    </source>
</evidence>
<dbReference type="HOGENOM" id="CLU_032540_1_0_6"/>
<protein>
    <recommendedName>
        <fullName evidence="7 8">UDP-N-acetylmuramoylalanine--D-glutamate ligase</fullName>
        <ecNumber evidence="7 8">6.3.2.9</ecNumber>
    </recommendedName>
    <alternativeName>
        <fullName evidence="7">D-glutamic acid-adding enzyme</fullName>
    </alternativeName>
    <alternativeName>
        <fullName evidence="7">UDP-N-acetylmuramoyl-L-alanyl-D-glutamate synthetase</fullName>
    </alternativeName>
</protein>
<dbReference type="HAMAP" id="MF_00639">
    <property type="entry name" value="MurD"/>
    <property type="match status" value="1"/>
</dbReference>
<dbReference type="InterPro" id="IPR013221">
    <property type="entry name" value="Mur_ligase_cen"/>
</dbReference>
<feature type="domain" description="Mur ligase C-terminal" evidence="9">
    <location>
        <begin position="309"/>
        <end position="421"/>
    </location>
</feature>
<name>U5T4L9_9GAMM</name>
<evidence type="ECO:0000313" key="11">
    <source>
        <dbReference type="EMBL" id="AGY92489.1"/>
    </source>
</evidence>
<dbReference type="AlphaFoldDB" id="U5T4L9"/>
<dbReference type="Pfam" id="PF02875">
    <property type="entry name" value="Mur_ligase_C"/>
    <property type="match status" value="1"/>
</dbReference>
<dbReference type="PANTHER" id="PTHR43692">
    <property type="entry name" value="UDP-N-ACETYLMURAMOYLALANINE--D-GLUTAMATE LIGASE"/>
    <property type="match status" value="1"/>
</dbReference>
<dbReference type="GO" id="GO:0005524">
    <property type="term" value="F:ATP binding"/>
    <property type="evidence" value="ECO:0007669"/>
    <property type="project" value="UniProtKB-UniRule"/>
</dbReference>
<dbReference type="Gene3D" id="3.90.190.20">
    <property type="entry name" value="Mur ligase, C-terminal domain"/>
    <property type="match status" value="1"/>
</dbReference>
<dbReference type="Gene3D" id="3.40.50.720">
    <property type="entry name" value="NAD(P)-binding Rossmann-like Domain"/>
    <property type="match status" value="1"/>
</dbReference>
<dbReference type="PATRIC" id="fig|1335757.3.peg.1494"/>
<dbReference type="InterPro" id="IPR036615">
    <property type="entry name" value="Mur_ligase_C_dom_sf"/>
</dbReference>
<dbReference type="PANTHER" id="PTHR43692:SF1">
    <property type="entry name" value="UDP-N-ACETYLMURAMOYLALANINE--D-GLUTAMATE LIGASE"/>
    <property type="match status" value="1"/>
</dbReference>
<organism evidence="11 12">
    <name type="scientific">Spiribacter curvatus</name>
    <dbReference type="NCBI Taxonomy" id="1335757"/>
    <lineage>
        <taxon>Bacteria</taxon>
        <taxon>Pseudomonadati</taxon>
        <taxon>Pseudomonadota</taxon>
        <taxon>Gammaproteobacteria</taxon>
        <taxon>Chromatiales</taxon>
        <taxon>Ectothiorhodospiraceae</taxon>
        <taxon>Spiribacter</taxon>
    </lineage>
</organism>
<dbReference type="InterPro" id="IPR005762">
    <property type="entry name" value="MurD"/>
</dbReference>
<evidence type="ECO:0000256" key="7">
    <source>
        <dbReference type="HAMAP-Rule" id="MF_00639"/>
    </source>
</evidence>
<dbReference type="STRING" id="1335757.SPICUR_07645"/>
<comment type="pathway">
    <text evidence="2 7 8">Cell wall biogenesis; peptidoglycan biosynthesis.</text>
</comment>
<accession>U5T4L9</accession>
<evidence type="ECO:0000256" key="4">
    <source>
        <dbReference type="ARBA" id="ARBA00022598"/>
    </source>
</evidence>
<dbReference type="SUPFAM" id="SSF53623">
    <property type="entry name" value="MurD-like peptide ligases, catalytic domain"/>
    <property type="match status" value="1"/>
</dbReference>
<evidence type="ECO:0000259" key="9">
    <source>
        <dbReference type="Pfam" id="PF02875"/>
    </source>
</evidence>
<keyword evidence="12" id="KW-1185">Reference proteome</keyword>
<comment type="similarity">
    <text evidence="7">Belongs to the MurCDEF family.</text>
</comment>
<dbReference type="UniPathway" id="UPA00219"/>
<evidence type="ECO:0000256" key="6">
    <source>
        <dbReference type="ARBA" id="ARBA00022840"/>
    </source>
</evidence>
<gene>
    <name evidence="7" type="primary">murD</name>
    <name evidence="11" type="ORF">SPICUR_07645</name>
</gene>
<keyword evidence="7 8" id="KW-0131">Cell cycle</keyword>
<dbReference type="GO" id="GO:0009252">
    <property type="term" value="P:peptidoglycan biosynthetic process"/>
    <property type="evidence" value="ECO:0007669"/>
    <property type="project" value="UniProtKB-UniRule"/>
</dbReference>
<proteinExistence type="inferred from homology"/>
<keyword evidence="7 8" id="KW-0133">Cell shape</keyword>